<proteinExistence type="predicted"/>
<dbReference type="RefSeq" id="WP_311577786.1">
    <property type="nucleotide sequence ID" value="NZ_JAVRIF010000002.1"/>
</dbReference>
<sequence length="298" mass="34145">MNPTELAKNSGLSLPLVSVYIPTKNRQALLANAIDSIFQQTYPNIEILVVDDGSTDNTFEFLTQLSSKHNNIFIFKNNVSKGACISRNIAIKKANGEFVTGLDDDDVFLPNRIASLVSAYDDNYAFVCSSMYWDYGKKKRIIDAKEGQITLAQQLSYNEATSQVLVKKERVLSIGGFDEQFVACQDYDLWTRLMIKYGTAFRIATPTYIVNDTGSSQRMIANTNSVKGYLQYFDKHQHLMSDANLKNQKFMRIRRCREVLSMKELIKQIGSGHFYSKLRYFLSSNFRLIQQLHQKHYK</sequence>
<dbReference type="EC" id="2.4.-.-" evidence="2"/>
<dbReference type="EMBL" id="JAVRIF010000002">
    <property type="protein sequence ID" value="MDT0602795.1"/>
    <property type="molecule type" value="Genomic_DNA"/>
</dbReference>
<keyword evidence="2" id="KW-0328">Glycosyltransferase</keyword>
<name>A0ABU2ZZ20_9GAMM</name>
<reference evidence="2 3" key="1">
    <citation type="submission" date="2023-09" db="EMBL/GenBank/DDBJ databases">
        <authorList>
            <person name="Rey-Velasco X."/>
        </authorList>
    </citation>
    <scope>NUCLEOTIDE SEQUENCE [LARGE SCALE GENOMIC DNA]</scope>
    <source>
        <strain evidence="2 3">W431</strain>
    </source>
</reference>
<dbReference type="Proteomes" id="UP001266357">
    <property type="component" value="Unassembled WGS sequence"/>
</dbReference>
<dbReference type="CDD" id="cd00761">
    <property type="entry name" value="Glyco_tranf_GTA_type"/>
    <property type="match status" value="1"/>
</dbReference>
<comment type="caution">
    <text evidence="2">The sequence shown here is derived from an EMBL/GenBank/DDBJ whole genome shotgun (WGS) entry which is preliminary data.</text>
</comment>
<dbReference type="PANTHER" id="PTHR43685">
    <property type="entry name" value="GLYCOSYLTRANSFERASE"/>
    <property type="match status" value="1"/>
</dbReference>
<dbReference type="InterPro" id="IPR050834">
    <property type="entry name" value="Glycosyltransf_2"/>
</dbReference>
<keyword evidence="2" id="KW-0808">Transferase</keyword>
<dbReference type="PANTHER" id="PTHR43685:SF2">
    <property type="entry name" value="GLYCOSYLTRANSFERASE 2-LIKE DOMAIN-CONTAINING PROTEIN"/>
    <property type="match status" value="1"/>
</dbReference>
<gene>
    <name evidence="2" type="ORF">RM573_04255</name>
</gene>
<dbReference type="InterPro" id="IPR029044">
    <property type="entry name" value="Nucleotide-diphossugar_trans"/>
</dbReference>
<dbReference type="SUPFAM" id="SSF53448">
    <property type="entry name" value="Nucleotide-diphospho-sugar transferases"/>
    <property type="match status" value="1"/>
</dbReference>
<protein>
    <submittedName>
        <fullName evidence="2">Glycosyltransferase</fullName>
        <ecNumber evidence="2">2.4.-.-</ecNumber>
    </submittedName>
</protein>
<dbReference type="Gene3D" id="3.90.550.10">
    <property type="entry name" value="Spore Coat Polysaccharide Biosynthesis Protein SpsA, Chain A"/>
    <property type="match status" value="1"/>
</dbReference>
<accession>A0ABU2ZZ20</accession>
<organism evidence="2 3">
    <name type="scientific">Thalassotalea castellviae</name>
    <dbReference type="NCBI Taxonomy" id="3075612"/>
    <lineage>
        <taxon>Bacteria</taxon>
        <taxon>Pseudomonadati</taxon>
        <taxon>Pseudomonadota</taxon>
        <taxon>Gammaproteobacteria</taxon>
        <taxon>Alteromonadales</taxon>
        <taxon>Colwelliaceae</taxon>
        <taxon>Thalassotalea</taxon>
    </lineage>
</organism>
<keyword evidence="3" id="KW-1185">Reference proteome</keyword>
<evidence type="ECO:0000259" key="1">
    <source>
        <dbReference type="Pfam" id="PF00535"/>
    </source>
</evidence>
<evidence type="ECO:0000313" key="3">
    <source>
        <dbReference type="Proteomes" id="UP001266357"/>
    </source>
</evidence>
<dbReference type="InterPro" id="IPR001173">
    <property type="entry name" value="Glyco_trans_2-like"/>
</dbReference>
<feature type="domain" description="Glycosyltransferase 2-like" evidence="1">
    <location>
        <begin position="18"/>
        <end position="146"/>
    </location>
</feature>
<dbReference type="GO" id="GO:0016757">
    <property type="term" value="F:glycosyltransferase activity"/>
    <property type="evidence" value="ECO:0007669"/>
    <property type="project" value="UniProtKB-KW"/>
</dbReference>
<dbReference type="Pfam" id="PF00535">
    <property type="entry name" value="Glycos_transf_2"/>
    <property type="match status" value="1"/>
</dbReference>
<evidence type="ECO:0000313" key="2">
    <source>
        <dbReference type="EMBL" id="MDT0602795.1"/>
    </source>
</evidence>